<feature type="compositionally biased region" description="Basic and acidic residues" evidence="8">
    <location>
        <begin position="165"/>
        <end position="174"/>
    </location>
</feature>
<gene>
    <name evidence="10" type="ORF">ZT1A5_G5957</name>
</gene>
<reference evidence="10 11" key="1">
    <citation type="submission" date="2016-10" db="EMBL/GenBank/DDBJ databases">
        <authorList>
            <person name="Varghese N."/>
        </authorList>
    </citation>
    <scope>NUCLEOTIDE SEQUENCE [LARGE SCALE GENOMIC DNA]</scope>
</reference>
<dbReference type="Proteomes" id="UP000215453">
    <property type="component" value="Chromosome 5"/>
</dbReference>
<dbReference type="SMART" id="SM01312">
    <property type="entry name" value="RTC4"/>
    <property type="match status" value="1"/>
</dbReference>
<dbReference type="GO" id="GO:0005737">
    <property type="term" value="C:cytoplasm"/>
    <property type="evidence" value="ECO:0007669"/>
    <property type="project" value="UniProtKB-SubCell"/>
</dbReference>
<keyword evidence="6" id="KW-0963">Cytoplasm</keyword>
<evidence type="ECO:0000256" key="8">
    <source>
        <dbReference type="SAM" id="MobiDB-lite"/>
    </source>
</evidence>
<evidence type="ECO:0000259" key="9">
    <source>
        <dbReference type="SMART" id="SM01312"/>
    </source>
</evidence>
<organism evidence="10 11">
    <name type="scientific">Zymoseptoria tritici ST99CH_1A5</name>
    <dbReference type="NCBI Taxonomy" id="1276529"/>
    <lineage>
        <taxon>Eukaryota</taxon>
        <taxon>Fungi</taxon>
        <taxon>Dikarya</taxon>
        <taxon>Ascomycota</taxon>
        <taxon>Pezizomycotina</taxon>
        <taxon>Dothideomycetes</taxon>
        <taxon>Dothideomycetidae</taxon>
        <taxon>Mycosphaerellales</taxon>
        <taxon>Mycosphaerellaceae</taxon>
        <taxon>Zymoseptoria</taxon>
    </lineage>
</organism>
<dbReference type="Pfam" id="PF14474">
    <property type="entry name" value="RTC4"/>
    <property type="match status" value="1"/>
</dbReference>
<feature type="domain" description="Restriction of telomere capping protein 4 C-terminal" evidence="9">
    <location>
        <begin position="358"/>
        <end position="484"/>
    </location>
</feature>
<dbReference type="PANTHER" id="PTHR41391">
    <property type="entry name" value="RESTRICTION OF TELOMERE CAPPING PROTEIN 4"/>
    <property type="match status" value="1"/>
</dbReference>
<evidence type="ECO:0000256" key="1">
    <source>
        <dbReference type="ARBA" id="ARBA00002738"/>
    </source>
</evidence>
<evidence type="ECO:0000256" key="3">
    <source>
        <dbReference type="ARBA" id="ARBA00004496"/>
    </source>
</evidence>
<comment type="subcellular location">
    <subcellularLocation>
        <location evidence="3">Cytoplasm</location>
    </subcellularLocation>
    <subcellularLocation>
        <location evidence="2">Nucleus</location>
    </subcellularLocation>
</comment>
<dbReference type="InterPro" id="IPR028094">
    <property type="entry name" value="RTC4_C"/>
</dbReference>
<dbReference type="InterPro" id="IPR039024">
    <property type="entry name" value="RTC4"/>
</dbReference>
<feature type="region of interest" description="Disordered" evidence="8">
    <location>
        <begin position="240"/>
        <end position="281"/>
    </location>
</feature>
<evidence type="ECO:0000313" key="10">
    <source>
        <dbReference type="EMBL" id="SMY24516.1"/>
    </source>
</evidence>
<dbReference type="GO" id="GO:0005634">
    <property type="term" value="C:nucleus"/>
    <property type="evidence" value="ECO:0007669"/>
    <property type="project" value="UniProtKB-SubCell"/>
</dbReference>
<keyword evidence="7" id="KW-0539">Nucleus</keyword>
<feature type="region of interest" description="Disordered" evidence="8">
    <location>
        <begin position="1"/>
        <end position="210"/>
    </location>
</feature>
<sequence length="496" mass="55460">MPYLNRRGAGRLLRTVGGREHATEKDHEPDDCMRDGSHSTEAPMPTPPDSARSSRPKRKNGSAPLKPAKVEVEDDEREPESSSSEVESDKSGARGGSTSGFRKAATIDFTEPVEESRSSFRIPKNVLPPESPERKLWSDKELDEGQSDSEPGIFAELKRKKPKRPRLDPSDNIHAKPAKGKGNVFARTTKLKTFGNRGRDNREKEQAKKKDFVKPKTILEPAETKARFVRHDVPARQFGAIISSQTSAGDFQTTGGAAGDRQAESSSPLSSLEASPEPDSLTFDCETCTRPVNKLLREQYEDEYVKGRQWTMKRQEQFCEWHRKQTAHETWTDRGYPVIDWTGLAKRMRKHDSFLIDVLNDEAISHHRSNFKKQLRTKGMKGGFKGNAKPGASVGYYGPKGEKMMSDHIIQQLSTNIRERATKDQLVATSGFQGGVSGFVQAVLVPHLAELLVKDDMKLAGDWEVKAREIIADSVEVGELMHPELEDLIVEVEDDE</sequence>
<dbReference type="AlphaFoldDB" id="A0A1Y6LJE9"/>
<evidence type="ECO:0000313" key="11">
    <source>
        <dbReference type="Proteomes" id="UP000215453"/>
    </source>
</evidence>
<feature type="compositionally biased region" description="Basic and acidic residues" evidence="8">
    <location>
        <begin position="131"/>
        <end position="140"/>
    </location>
</feature>
<protein>
    <recommendedName>
        <fullName evidence="5">Restriction of telomere capping protein 4</fullName>
    </recommendedName>
</protein>
<comment type="function">
    <text evidence="1">May be involved in a process influencing telomere capping.</text>
</comment>
<feature type="compositionally biased region" description="Basic and acidic residues" evidence="8">
    <location>
        <begin position="17"/>
        <end position="38"/>
    </location>
</feature>
<evidence type="ECO:0000256" key="6">
    <source>
        <dbReference type="ARBA" id="ARBA00022490"/>
    </source>
</evidence>
<proteinExistence type="inferred from homology"/>
<accession>A0A1Y6LJE9</accession>
<evidence type="ECO:0000256" key="5">
    <source>
        <dbReference type="ARBA" id="ARBA00015162"/>
    </source>
</evidence>
<dbReference type="PANTHER" id="PTHR41391:SF1">
    <property type="entry name" value="RESTRICTION OF TELOMERE CAPPING PROTEIN 4"/>
    <property type="match status" value="1"/>
</dbReference>
<name>A0A1Y6LJE9_ZYMTR</name>
<feature type="compositionally biased region" description="Basic and acidic residues" evidence="8">
    <location>
        <begin position="197"/>
        <end position="210"/>
    </location>
</feature>
<comment type="similarity">
    <text evidence="4">Belongs to the RTC4 family.</text>
</comment>
<feature type="compositionally biased region" description="Low complexity" evidence="8">
    <location>
        <begin position="264"/>
        <end position="281"/>
    </location>
</feature>
<evidence type="ECO:0000256" key="4">
    <source>
        <dbReference type="ARBA" id="ARBA00009461"/>
    </source>
</evidence>
<evidence type="ECO:0000256" key="2">
    <source>
        <dbReference type="ARBA" id="ARBA00004123"/>
    </source>
</evidence>
<dbReference type="EMBL" id="LT882680">
    <property type="protein sequence ID" value="SMY24516.1"/>
    <property type="molecule type" value="Genomic_DNA"/>
</dbReference>
<feature type="compositionally biased region" description="Polar residues" evidence="8">
    <location>
        <begin position="242"/>
        <end position="255"/>
    </location>
</feature>
<evidence type="ECO:0000256" key="7">
    <source>
        <dbReference type="ARBA" id="ARBA00023242"/>
    </source>
</evidence>